<evidence type="ECO:0000259" key="1">
    <source>
        <dbReference type="Pfam" id="PF06230"/>
    </source>
</evidence>
<sequence length="266" mass="28007">MERLAIIAGSGALPVELAEDHTKAVLVSLAGMSHDLPQTREHHFEKLGGLFADLKAQGVNEVVFAGGMSRPDLDPANFDPFMAETAPRLMAAFQQGDDHLLRLIMTLFEEQGLAIRGAHELLPEAKAPRGLVTGPTPSDQNLADAARGAEILATLSPLDLGQGCVVASGLCLGIETLQGTDALLDFVARTPAHLHRSAGVFIKAPKVGQDLRVDMPAIGPETVKHVAEAGLAGIALAAERVLILDRVRTLGLAASLGVFIYGLEEI</sequence>
<feature type="domain" description="LpxI N-terminal" evidence="2">
    <location>
        <begin position="3"/>
        <end position="124"/>
    </location>
</feature>
<dbReference type="Gene3D" id="3.40.140.80">
    <property type="match status" value="1"/>
</dbReference>
<accession>A0A975I8E1</accession>
<feature type="domain" description="LpxI C-terminal" evidence="1">
    <location>
        <begin position="128"/>
        <end position="261"/>
    </location>
</feature>
<keyword evidence="3" id="KW-0378">Hydrolase</keyword>
<evidence type="ECO:0000259" key="2">
    <source>
        <dbReference type="Pfam" id="PF17930"/>
    </source>
</evidence>
<evidence type="ECO:0000313" key="4">
    <source>
        <dbReference type="Proteomes" id="UP000665026"/>
    </source>
</evidence>
<dbReference type="PANTHER" id="PTHR39962:SF1">
    <property type="entry name" value="LPXI FAMILY PROTEIN"/>
    <property type="match status" value="1"/>
</dbReference>
<dbReference type="Gene3D" id="3.40.50.20">
    <property type="match status" value="1"/>
</dbReference>
<dbReference type="Pfam" id="PF17930">
    <property type="entry name" value="LpxI_N"/>
    <property type="match status" value="1"/>
</dbReference>
<reference evidence="3" key="1">
    <citation type="submission" date="2020-07" db="EMBL/GenBank/DDBJ databases">
        <title>Genome sequences of bacteria associated with the marine, planktonic diatom Thalassiosira profunda strain ECT2AJA-044.</title>
        <authorList>
            <person name="Gargas C.B."/>
            <person name="Roberts W.R."/>
            <person name="Alverson A.J."/>
        </authorList>
    </citation>
    <scope>NUCLEOTIDE SEQUENCE</scope>
    <source>
        <strain evidence="3">ECT2AJA-044</strain>
    </source>
</reference>
<dbReference type="AlphaFoldDB" id="A0A975I8E1"/>
<dbReference type="Pfam" id="PF06230">
    <property type="entry name" value="LpxI_C"/>
    <property type="match status" value="1"/>
</dbReference>
<protein>
    <submittedName>
        <fullName evidence="3">UDP-2,3-diacylglucosamine diphosphatase LpxI</fullName>
        <ecNumber evidence="3">3.6.1.54</ecNumber>
    </submittedName>
</protein>
<dbReference type="EC" id="3.6.1.54" evidence="3"/>
<proteinExistence type="predicted"/>
<dbReference type="Proteomes" id="UP000665026">
    <property type="component" value="Chromosome"/>
</dbReference>
<dbReference type="InterPro" id="IPR053174">
    <property type="entry name" value="LpxI"/>
</dbReference>
<dbReference type="EMBL" id="CP060010">
    <property type="protein sequence ID" value="QTN35801.1"/>
    <property type="molecule type" value="Genomic_DNA"/>
</dbReference>
<organism evidence="3 4">
    <name type="scientific">Cognatishimia activa</name>
    <dbReference type="NCBI Taxonomy" id="1715691"/>
    <lineage>
        <taxon>Bacteria</taxon>
        <taxon>Pseudomonadati</taxon>
        <taxon>Pseudomonadota</taxon>
        <taxon>Alphaproteobacteria</taxon>
        <taxon>Rhodobacterales</taxon>
        <taxon>Paracoccaceae</taxon>
        <taxon>Cognatishimia</taxon>
    </lineage>
</organism>
<dbReference type="GO" id="GO:0016787">
    <property type="term" value="F:hydrolase activity"/>
    <property type="evidence" value="ECO:0007669"/>
    <property type="project" value="UniProtKB-KW"/>
</dbReference>
<dbReference type="InterPro" id="IPR043167">
    <property type="entry name" value="LpxI_C_sf"/>
</dbReference>
<dbReference type="PANTHER" id="PTHR39962">
    <property type="entry name" value="BLL4848 PROTEIN"/>
    <property type="match status" value="1"/>
</dbReference>
<evidence type="ECO:0000313" key="3">
    <source>
        <dbReference type="EMBL" id="QTN35801.1"/>
    </source>
</evidence>
<name>A0A975I8E1_9RHOB</name>
<dbReference type="KEGG" id="cact:HZ995_15245"/>
<dbReference type="InterPro" id="IPR010415">
    <property type="entry name" value="LpxI_C"/>
</dbReference>
<dbReference type="InterPro" id="IPR041255">
    <property type="entry name" value="LpxI_N"/>
</dbReference>
<dbReference type="RefSeq" id="WP_209356504.1">
    <property type="nucleotide sequence ID" value="NZ_CP060010.1"/>
</dbReference>
<gene>
    <name evidence="3" type="primary">lpxI</name>
    <name evidence="3" type="ORF">HZ995_15245</name>
</gene>